<comment type="subcellular location">
    <subcellularLocation>
        <location evidence="1">Membrane</location>
        <topology evidence="1">Multi-pass membrane protein</topology>
    </subcellularLocation>
</comment>
<dbReference type="PRINTS" id="PR00249">
    <property type="entry name" value="GPCRSECRETIN"/>
</dbReference>
<dbReference type="GO" id="GO:0007189">
    <property type="term" value="P:adenylate cyclase-activating G protein-coupled receptor signaling pathway"/>
    <property type="evidence" value="ECO:0007669"/>
    <property type="project" value="TreeGrafter"/>
</dbReference>
<sequence>MTQKGDKSEEHLYFTSISIFLGAVPLLVEQAAKLNPANVGDLEKIESLLLDVSRKINESKNIFEDHGNTQLYIEHVEQNQSEYKSSLTLGSSHVNFNLQTTGVRRLVVAVFVFKINTTETAQTQPVESGSLATTWYIATLNTTYITIVGWDAASFLSLRRKRSTAEQGNNQLPGNVNFIVPPTPLKYFCKKIVAKNKLKSNLMINKLEPICLFFDKVEMKYSDRGCVTITDDVTGNVTCKCNHLTLFTVLLAVQSSTIPKGVKVTSFATESVSVMFLVATIVILYKSKHNGDRVPVQISLSLALLLFHAVNISHDLAVLNEVTCVTVTAVNQYLLLCSGMWFLVEGTRLFIATSFPVQFRTQDSSNRLKIFLLIGWILPAFIVGLSMAVGFYLGVYMQPQPMYEQCNNFISILKYDRCWLTPGTPIFYTTVVAPLALVLLINFGIILKTTHVMLNSRKIRDRGEDPGTGDALRAAKSFILLFLMLGGTWVLAFFTGIGNQISNEVFMYIHSLVNGSQGIVVFLLYCVMDDDVRQEILSCKRKAVLESRQQDNEASAEGGENSNLQEG</sequence>
<dbReference type="AlphaFoldDB" id="A0A6F9D565"/>
<feature type="transmembrane region" description="Helical" evidence="7">
    <location>
        <begin position="371"/>
        <end position="393"/>
    </location>
</feature>
<dbReference type="SMART" id="SM00303">
    <property type="entry name" value="GPS"/>
    <property type="match status" value="1"/>
</dbReference>
<reference evidence="10" key="1">
    <citation type="submission" date="2020-04" db="EMBL/GenBank/DDBJ databases">
        <authorList>
            <person name="Neveu A P."/>
        </authorList>
    </citation>
    <scope>NUCLEOTIDE SEQUENCE</scope>
    <source>
        <tissue evidence="10">Whole embryo</tissue>
    </source>
</reference>
<dbReference type="PROSITE" id="PS50221">
    <property type="entry name" value="GAIN_B"/>
    <property type="match status" value="1"/>
</dbReference>
<protein>
    <submittedName>
        <fullName evidence="10">Adhesion G-protein coupled receptor D1-like</fullName>
    </submittedName>
</protein>
<evidence type="ECO:0000256" key="5">
    <source>
        <dbReference type="ARBA" id="ARBA00023157"/>
    </source>
</evidence>
<dbReference type="EMBL" id="LR782742">
    <property type="protein sequence ID" value="CAB3220063.1"/>
    <property type="molecule type" value="mRNA"/>
</dbReference>
<feature type="transmembrane region" description="Helical" evidence="7">
    <location>
        <begin position="12"/>
        <end position="28"/>
    </location>
</feature>
<evidence type="ECO:0000313" key="10">
    <source>
        <dbReference type="EMBL" id="CAB3220063.1"/>
    </source>
</evidence>
<feature type="domain" description="GAIN-B" evidence="8">
    <location>
        <begin position="85"/>
        <end position="257"/>
    </location>
</feature>
<evidence type="ECO:0000256" key="7">
    <source>
        <dbReference type="SAM" id="Phobius"/>
    </source>
</evidence>
<evidence type="ECO:0000256" key="1">
    <source>
        <dbReference type="ARBA" id="ARBA00004141"/>
    </source>
</evidence>
<dbReference type="InterPro" id="IPR046338">
    <property type="entry name" value="GAIN_dom_sf"/>
</dbReference>
<feature type="domain" description="G-protein coupled receptors family 2 profile 2" evidence="9">
    <location>
        <begin position="260"/>
        <end position="529"/>
    </location>
</feature>
<evidence type="ECO:0000259" key="9">
    <source>
        <dbReference type="PROSITE" id="PS50261"/>
    </source>
</evidence>
<dbReference type="PANTHER" id="PTHR12011:SF471">
    <property type="entry name" value="G-PROTEIN COUPLED RECEPTORS FAMILY 2 PROFILE 2 DOMAIN-CONTAINING PROTEIN"/>
    <property type="match status" value="1"/>
</dbReference>
<dbReference type="InterPro" id="IPR000203">
    <property type="entry name" value="GPS"/>
</dbReference>
<keyword evidence="2 7" id="KW-0812">Transmembrane</keyword>
<gene>
    <name evidence="10" type="primary">Adgrd1-007</name>
</gene>
<dbReference type="GO" id="GO:0007166">
    <property type="term" value="P:cell surface receptor signaling pathway"/>
    <property type="evidence" value="ECO:0007669"/>
    <property type="project" value="InterPro"/>
</dbReference>
<dbReference type="Gene3D" id="1.20.1070.10">
    <property type="entry name" value="Rhodopsin 7-helix transmembrane proteins"/>
    <property type="match status" value="1"/>
</dbReference>
<keyword evidence="3 7" id="KW-1133">Transmembrane helix</keyword>
<keyword evidence="5" id="KW-1015">Disulfide bond</keyword>
<feature type="transmembrane region" description="Helical" evidence="7">
    <location>
        <begin position="505"/>
        <end position="527"/>
    </location>
</feature>
<evidence type="ECO:0000256" key="4">
    <source>
        <dbReference type="ARBA" id="ARBA00023136"/>
    </source>
</evidence>
<accession>A0A6F9D565</accession>
<feature type="transmembrane region" description="Helical" evidence="7">
    <location>
        <begin position="478"/>
        <end position="499"/>
    </location>
</feature>
<dbReference type="CDD" id="cd13952">
    <property type="entry name" value="7tm_classB"/>
    <property type="match status" value="1"/>
</dbReference>
<dbReference type="Pfam" id="PF00002">
    <property type="entry name" value="7tm_2"/>
    <property type="match status" value="1"/>
</dbReference>
<keyword evidence="10" id="KW-0675">Receptor</keyword>
<feature type="transmembrane region" description="Helical" evidence="7">
    <location>
        <begin position="426"/>
        <end position="447"/>
    </location>
</feature>
<evidence type="ECO:0000256" key="6">
    <source>
        <dbReference type="SAM" id="MobiDB-lite"/>
    </source>
</evidence>
<keyword evidence="4 7" id="KW-0472">Membrane</keyword>
<feature type="region of interest" description="Disordered" evidence="6">
    <location>
        <begin position="546"/>
        <end position="567"/>
    </location>
</feature>
<evidence type="ECO:0000256" key="3">
    <source>
        <dbReference type="ARBA" id="ARBA00022989"/>
    </source>
</evidence>
<dbReference type="InterPro" id="IPR000832">
    <property type="entry name" value="GPCR_2_secretin-like"/>
</dbReference>
<dbReference type="Gene3D" id="2.60.220.50">
    <property type="match status" value="1"/>
</dbReference>
<dbReference type="InterPro" id="IPR057244">
    <property type="entry name" value="GAIN_B"/>
</dbReference>
<evidence type="ECO:0000259" key="8">
    <source>
        <dbReference type="PROSITE" id="PS50221"/>
    </source>
</evidence>
<evidence type="ECO:0000256" key="2">
    <source>
        <dbReference type="ARBA" id="ARBA00022692"/>
    </source>
</evidence>
<organism evidence="10">
    <name type="scientific">Phallusia mammillata</name>
    <dbReference type="NCBI Taxonomy" id="59560"/>
    <lineage>
        <taxon>Eukaryota</taxon>
        <taxon>Metazoa</taxon>
        <taxon>Chordata</taxon>
        <taxon>Tunicata</taxon>
        <taxon>Ascidiacea</taxon>
        <taxon>Phlebobranchia</taxon>
        <taxon>Ascidiidae</taxon>
        <taxon>Phallusia</taxon>
    </lineage>
</organism>
<dbReference type="GO" id="GO:0004930">
    <property type="term" value="F:G protein-coupled receptor activity"/>
    <property type="evidence" value="ECO:0007669"/>
    <property type="project" value="InterPro"/>
</dbReference>
<dbReference type="PROSITE" id="PS50261">
    <property type="entry name" value="G_PROTEIN_RECEP_F2_4"/>
    <property type="match status" value="1"/>
</dbReference>
<dbReference type="SUPFAM" id="SSF81321">
    <property type="entry name" value="Family A G protein-coupled receptor-like"/>
    <property type="match status" value="1"/>
</dbReference>
<dbReference type="GO" id="GO:0005886">
    <property type="term" value="C:plasma membrane"/>
    <property type="evidence" value="ECO:0007669"/>
    <property type="project" value="TreeGrafter"/>
</dbReference>
<proteinExistence type="evidence at transcript level"/>
<dbReference type="InterPro" id="IPR017981">
    <property type="entry name" value="GPCR_2-like_7TM"/>
</dbReference>
<dbReference type="PANTHER" id="PTHR12011">
    <property type="entry name" value="ADHESION G-PROTEIN COUPLED RECEPTOR"/>
    <property type="match status" value="1"/>
</dbReference>
<name>A0A6F9D565_9ASCI</name>
<dbReference type="Pfam" id="PF01825">
    <property type="entry name" value="GPS"/>
    <property type="match status" value="1"/>
</dbReference>